<keyword evidence="4 11" id="KW-0328">Glycosyltransferase</keyword>
<evidence type="ECO:0000256" key="3">
    <source>
        <dbReference type="ARBA" id="ARBA00008715"/>
    </source>
</evidence>
<dbReference type="Proteomes" id="UP001497600">
    <property type="component" value="Chromosome G"/>
</dbReference>
<sequence>MDSKTERKVSKKKRGSAKKTGKSGAAPGPKSTTSATNATPNPTTHTTAVAQPTRSSYSLANIWIVSLSLKALLFFAYHSTDFDVHRNWLAITYHLPISRWYVEDTSQWTLDYPPFFAYFEWVLSHLVPQIVKDDGCLDIVEKGAYGLPTVLFQRLTVIVSEVVLFASLQWYVNTSQDSLSAKNRAFVVASSLILSPGLLIIDHIHFQYNGMMYGFFIFMITSARLKRYLLVGFWFSLLLCFKHIYLYVAPAVFIFLLRAYCLDLQFDKQKSFLNNLINLVRWTELFKLSSVVITVFTVAFGPFVYHGSMSNLLSRLFPFSRGLTHAYWAPNIWAIYSFFDRLFIYVYKQVPLSRSLLVKVFQFDPMVLEVAELVNSSTRGLVGDIELVILPTITPQLTFLLTLFYQIMALVPLFLQPTYHRFIGAITLCAYDSFLFGWHVHEKAILLVIFPMTLLVTTDKRLLGPFNLLVSCGYTSLFPLIYTSAEWPVKVVYTLLWYIIYYFNFGKIVKIPKQTGDLGGIILDRVTNGYILGLCPIFTIVTIIDIFEHHFEVLRKLEFMKLMIVSVYCGVGVVSSWNGLNWLYFVHESIWNDIED</sequence>
<evidence type="ECO:0000256" key="9">
    <source>
        <dbReference type="ARBA" id="ARBA00023136"/>
    </source>
</evidence>
<keyword evidence="9 11" id="KW-0472">Membrane</keyword>
<feature type="transmembrane region" description="Helical" evidence="11">
    <location>
        <begin position="285"/>
        <end position="305"/>
    </location>
</feature>
<proteinExistence type="inferred from homology"/>
<feature type="region of interest" description="Disordered" evidence="12">
    <location>
        <begin position="1"/>
        <end position="50"/>
    </location>
</feature>
<feature type="transmembrane region" description="Helical" evidence="11">
    <location>
        <begin position="559"/>
        <end position="580"/>
    </location>
</feature>
<evidence type="ECO:0000256" key="4">
    <source>
        <dbReference type="ARBA" id="ARBA00022676"/>
    </source>
</evidence>
<keyword evidence="6 11" id="KW-0812">Transmembrane</keyword>
<feature type="transmembrane region" description="Helical" evidence="11">
    <location>
        <begin position="57"/>
        <end position="77"/>
    </location>
</feature>
<feature type="transmembrane region" description="Helical" evidence="11">
    <location>
        <begin position="151"/>
        <end position="172"/>
    </location>
</feature>
<comment type="pathway">
    <text evidence="2 11">Protein modification; protein glycosylation.</text>
</comment>
<feature type="transmembrane region" description="Helical" evidence="11">
    <location>
        <begin position="462"/>
        <end position="481"/>
    </location>
</feature>
<protein>
    <recommendedName>
        <fullName evidence="11">Alpha-1,3-glucosyltransferase</fullName>
        <ecNumber evidence="11">2.4.1.-</ecNumber>
    </recommendedName>
</protein>
<keyword evidence="8 11" id="KW-1133">Transmembrane helix</keyword>
<comment type="similarity">
    <text evidence="3 11">Belongs to the ALG6/ALG8 glucosyltransferase family.</text>
</comment>
<evidence type="ECO:0000313" key="14">
    <source>
        <dbReference type="Proteomes" id="UP001497600"/>
    </source>
</evidence>
<comment type="catalytic activity">
    <reaction evidence="10">
        <text>an alpha-D-Glc-(1-&gt;3)-alpha-D-Man-(1-&gt;2)-alpha-D-Man-(1-&gt;2)-alpha-D-Man-(1-&gt;3)-[alpha-D-Man-(1-&gt;2)-alpha-D-Man-(1-&gt;3)-[alpha-D-Man-(1-&gt;2)-alpha-D-Man-(1-&gt;6)]-alpha-D-Man-(1-&gt;6)]-beta-D-Man-(1-&gt;4)-beta-D-GlcNAc-(1-&gt;4)-alpha-D-GlcNAc-diphospho-di-trans,poly-cis-dolichol + a di-trans,poly-cis-dolichyl beta-D-glucosyl phosphate = an alpha-D-Glc-(1-&gt;3)-alpha-D-Glc-(1-&gt;3)-alpha-D-Man-(1-&gt;2)-alpha-D-Man-(1-&gt;2)-alpha-D-Man-(1-&gt;3)-[alpha-D-Man-(1-&gt;2)-alpha-D-Man-(1-&gt;3)-[alpha-D-Man-(1-&gt;2)-alpha-D-Man-(1-&gt;6)]-alpha-D-Man-(1-&gt;6)]-beta-D-Man-(1-&gt;4)-beta-D-GlcNAc-(1-&gt;4)-alpha-D-GlcNAc-diphospho-di-trans,poly-cis-dolichol + a di-trans,poly-cis-dolichyl phosphate + H(+)</text>
        <dbReference type="Rhea" id="RHEA:31307"/>
        <dbReference type="Rhea" id="RHEA-COMP:19498"/>
        <dbReference type="Rhea" id="RHEA-COMP:19502"/>
        <dbReference type="Rhea" id="RHEA-COMP:19521"/>
        <dbReference type="Rhea" id="RHEA-COMP:19522"/>
        <dbReference type="ChEBI" id="CHEBI:15378"/>
        <dbReference type="ChEBI" id="CHEBI:57525"/>
        <dbReference type="ChEBI" id="CHEBI:57683"/>
        <dbReference type="ChEBI" id="CHEBI:132521"/>
        <dbReference type="ChEBI" id="CHEBI:132522"/>
        <dbReference type="EC" id="2.4.1.265"/>
    </reaction>
    <physiologicalReaction direction="left-to-right" evidence="10">
        <dbReference type="Rhea" id="RHEA:31308"/>
    </physiologicalReaction>
</comment>
<keyword evidence="14" id="KW-1185">Reference proteome</keyword>
<feature type="transmembrane region" description="Helical" evidence="11">
    <location>
        <begin position="184"/>
        <end position="201"/>
    </location>
</feature>
<evidence type="ECO:0000256" key="2">
    <source>
        <dbReference type="ARBA" id="ARBA00004922"/>
    </source>
</evidence>
<gene>
    <name evidence="13" type="primary">ALG8</name>
    <name evidence="13" type="ORF">CAAN4_G14488</name>
</gene>
<feature type="compositionally biased region" description="Basic residues" evidence="12">
    <location>
        <begin position="9"/>
        <end position="21"/>
    </location>
</feature>
<evidence type="ECO:0000256" key="11">
    <source>
        <dbReference type="RuleBase" id="RU363110"/>
    </source>
</evidence>
<keyword evidence="5 11" id="KW-0808">Transferase</keyword>
<evidence type="ECO:0000256" key="1">
    <source>
        <dbReference type="ARBA" id="ARBA00004477"/>
    </source>
</evidence>
<feature type="transmembrane region" description="Helical" evidence="11">
    <location>
        <begin position="325"/>
        <end position="347"/>
    </location>
</feature>
<keyword evidence="7 11" id="KW-0256">Endoplasmic reticulum</keyword>
<comment type="subcellular location">
    <subcellularLocation>
        <location evidence="1 11">Endoplasmic reticulum membrane</location>
        <topology evidence="1 11">Multi-pass membrane protein</topology>
    </subcellularLocation>
</comment>
<reference evidence="13 14" key="1">
    <citation type="submission" date="2024-01" db="EMBL/GenBank/DDBJ databases">
        <authorList>
            <consortium name="Genoscope - CEA"/>
            <person name="William W."/>
        </authorList>
    </citation>
    <scope>NUCLEOTIDE SEQUENCE [LARGE SCALE GENOMIC DNA]</scope>
    <source>
        <strain evidence="13 14">29B2s-10</strain>
    </source>
</reference>
<evidence type="ECO:0000313" key="13">
    <source>
        <dbReference type="EMBL" id="CAK7918703.1"/>
    </source>
</evidence>
<evidence type="ECO:0000256" key="7">
    <source>
        <dbReference type="ARBA" id="ARBA00022824"/>
    </source>
</evidence>
<dbReference type="Pfam" id="PF03155">
    <property type="entry name" value="Alg6_Alg8"/>
    <property type="match status" value="1"/>
</dbReference>
<evidence type="ECO:0000256" key="5">
    <source>
        <dbReference type="ARBA" id="ARBA00022679"/>
    </source>
</evidence>
<evidence type="ECO:0000256" key="6">
    <source>
        <dbReference type="ARBA" id="ARBA00022692"/>
    </source>
</evidence>
<feature type="transmembrane region" description="Helical" evidence="11">
    <location>
        <begin position="397"/>
        <end position="415"/>
    </location>
</feature>
<feature type="transmembrane region" description="Helical" evidence="11">
    <location>
        <begin position="487"/>
        <end position="505"/>
    </location>
</feature>
<dbReference type="PANTHER" id="PTHR12413:SF2">
    <property type="entry name" value="DOLICHYL PYROPHOSPHATE GLC1MAN9GLCNAC2 ALPHA-1,3-GLUCOSYLTRANSFERASE-RELATED"/>
    <property type="match status" value="1"/>
</dbReference>
<name>A0ABP0EMS6_9ASCO</name>
<evidence type="ECO:0000256" key="8">
    <source>
        <dbReference type="ARBA" id="ARBA00022989"/>
    </source>
</evidence>
<accession>A0ABP0EMS6</accession>
<dbReference type="EMBL" id="OZ004259">
    <property type="protein sequence ID" value="CAK7918703.1"/>
    <property type="molecule type" value="Genomic_DNA"/>
</dbReference>
<feature type="compositionally biased region" description="Low complexity" evidence="12">
    <location>
        <begin position="22"/>
        <end position="47"/>
    </location>
</feature>
<dbReference type="InterPro" id="IPR004856">
    <property type="entry name" value="Glyco_trans_ALG6/ALG8"/>
</dbReference>
<evidence type="ECO:0000256" key="12">
    <source>
        <dbReference type="SAM" id="MobiDB-lite"/>
    </source>
</evidence>
<feature type="transmembrane region" description="Helical" evidence="11">
    <location>
        <begin position="526"/>
        <end position="547"/>
    </location>
</feature>
<evidence type="ECO:0000256" key="10">
    <source>
        <dbReference type="ARBA" id="ARBA00047346"/>
    </source>
</evidence>
<dbReference type="PANTHER" id="PTHR12413">
    <property type="entry name" value="DOLICHYL GLYCOSYLTRANSFERASE"/>
    <property type="match status" value="1"/>
</dbReference>
<feature type="transmembrane region" description="Helical" evidence="11">
    <location>
        <begin position="244"/>
        <end position="264"/>
    </location>
</feature>
<organism evidence="13 14">
    <name type="scientific">[Candida] anglica</name>
    <dbReference type="NCBI Taxonomy" id="148631"/>
    <lineage>
        <taxon>Eukaryota</taxon>
        <taxon>Fungi</taxon>
        <taxon>Dikarya</taxon>
        <taxon>Ascomycota</taxon>
        <taxon>Saccharomycotina</taxon>
        <taxon>Pichiomycetes</taxon>
        <taxon>Debaryomycetaceae</taxon>
        <taxon>Kurtzmaniella</taxon>
    </lineage>
</organism>
<dbReference type="EC" id="2.4.1.-" evidence="11"/>